<dbReference type="GO" id="GO:0045122">
    <property type="term" value="P:aflatoxin biosynthetic process"/>
    <property type="evidence" value="ECO:0007669"/>
    <property type="project" value="InterPro"/>
</dbReference>
<evidence type="ECO:0000256" key="4">
    <source>
        <dbReference type="ARBA" id="ARBA00023163"/>
    </source>
</evidence>
<evidence type="ECO:0000256" key="3">
    <source>
        <dbReference type="ARBA" id="ARBA00023125"/>
    </source>
</evidence>
<dbReference type="EMBL" id="PVWQ01000023">
    <property type="protein sequence ID" value="RDW58537.1"/>
    <property type="molecule type" value="Genomic_DNA"/>
</dbReference>
<keyword evidence="1" id="KW-0479">Metal-binding</keyword>
<name>A0A3D8QA44_9EURO</name>
<gene>
    <name evidence="8" type="ORF">DSM5745_11228</name>
</gene>
<dbReference type="GO" id="GO:0046872">
    <property type="term" value="F:metal ion binding"/>
    <property type="evidence" value="ECO:0007669"/>
    <property type="project" value="UniProtKB-KW"/>
</dbReference>
<dbReference type="Proteomes" id="UP000256690">
    <property type="component" value="Unassembled WGS sequence"/>
</dbReference>
<keyword evidence="9" id="KW-1185">Reference proteome</keyword>
<keyword evidence="2" id="KW-0805">Transcription regulation</keyword>
<dbReference type="GeneID" id="38121598"/>
<evidence type="ECO:0000313" key="9">
    <source>
        <dbReference type="Proteomes" id="UP000256690"/>
    </source>
</evidence>
<proteinExistence type="predicted"/>
<evidence type="ECO:0000259" key="7">
    <source>
        <dbReference type="Pfam" id="PF08493"/>
    </source>
</evidence>
<dbReference type="RefSeq" id="XP_026598163.1">
    <property type="nucleotide sequence ID" value="XM_026753244.1"/>
</dbReference>
<evidence type="ECO:0000313" key="8">
    <source>
        <dbReference type="EMBL" id="RDW58537.1"/>
    </source>
</evidence>
<dbReference type="GO" id="GO:0003677">
    <property type="term" value="F:DNA binding"/>
    <property type="evidence" value="ECO:0007669"/>
    <property type="project" value="UniProtKB-KW"/>
</dbReference>
<reference evidence="8 9" key="1">
    <citation type="journal article" date="2018" name="IMA Fungus">
        <title>IMA Genome-F 9: Draft genome sequence of Annulohypoxylon stygium, Aspergillus mulundensis, Berkeleyomyces basicola (syn. Thielaviopsis basicola), Ceratocystis smalleyi, two Cercospora beticola strains, Coleophoma cylindrospora, Fusarium fracticaudum, Phialophora cf. hyalina, and Morchella septimelata.</title>
        <authorList>
            <person name="Wingfield B.D."/>
            <person name="Bills G.F."/>
            <person name="Dong Y."/>
            <person name="Huang W."/>
            <person name="Nel W.J."/>
            <person name="Swalarsk-Parry B.S."/>
            <person name="Vaghefi N."/>
            <person name="Wilken P.M."/>
            <person name="An Z."/>
            <person name="de Beer Z.W."/>
            <person name="De Vos L."/>
            <person name="Chen L."/>
            <person name="Duong T.A."/>
            <person name="Gao Y."/>
            <person name="Hammerbacher A."/>
            <person name="Kikkert J.R."/>
            <person name="Li Y."/>
            <person name="Li H."/>
            <person name="Li K."/>
            <person name="Li Q."/>
            <person name="Liu X."/>
            <person name="Ma X."/>
            <person name="Naidoo K."/>
            <person name="Pethybridge S.J."/>
            <person name="Sun J."/>
            <person name="Steenkamp E.T."/>
            <person name="van der Nest M.A."/>
            <person name="van Wyk S."/>
            <person name="Wingfield M.J."/>
            <person name="Xiong C."/>
            <person name="Yue Q."/>
            <person name="Zhang X."/>
        </authorList>
    </citation>
    <scope>NUCLEOTIDE SEQUENCE [LARGE SCALE GENOMIC DNA]</scope>
    <source>
        <strain evidence="8 9">DSM 5745</strain>
    </source>
</reference>
<evidence type="ECO:0000256" key="2">
    <source>
        <dbReference type="ARBA" id="ARBA00023015"/>
    </source>
</evidence>
<organism evidence="8 9">
    <name type="scientific">Aspergillus mulundensis</name>
    <dbReference type="NCBI Taxonomy" id="1810919"/>
    <lineage>
        <taxon>Eukaryota</taxon>
        <taxon>Fungi</taxon>
        <taxon>Dikarya</taxon>
        <taxon>Ascomycota</taxon>
        <taxon>Pezizomycotina</taxon>
        <taxon>Eurotiomycetes</taxon>
        <taxon>Eurotiomycetidae</taxon>
        <taxon>Eurotiales</taxon>
        <taxon>Aspergillaceae</taxon>
        <taxon>Aspergillus</taxon>
        <taxon>Aspergillus subgen. Nidulantes</taxon>
    </lineage>
</organism>
<evidence type="ECO:0000256" key="1">
    <source>
        <dbReference type="ARBA" id="ARBA00022723"/>
    </source>
</evidence>
<feature type="domain" description="Aflatoxin regulatory protein" evidence="7">
    <location>
        <begin position="105"/>
        <end position="204"/>
    </location>
</feature>
<keyword evidence="4" id="KW-0804">Transcription</keyword>
<dbReference type="Pfam" id="PF08493">
    <property type="entry name" value="AflR"/>
    <property type="match status" value="1"/>
</dbReference>
<keyword evidence="5" id="KW-0539">Nucleus</keyword>
<feature type="region of interest" description="Disordered" evidence="6">
    <location>
        <begin position="201"/>
        <end position="223"/>
    </location>
</feature>
<comment type="caution">
    <text evidence="8">The sequence shown here is derived from an EMBL/GenBank/DDBJ whole genome shotgun (WGS) entry which is preliminary data.</text>
</comment>
<sequence>MQATAETEVQYAGDLPPPDSFLDAASPLLSVHDLLGIPQLHSNPFDFHNLESGEPSFKWQTDTSCTDNLLDNSAPSVITADSSVSPIPQAELVCPRDDHQLQNSQGCCIRLATEVLSSMHTGANSCIMRMGTSEGGGRQPQLPLAADAILAMNQSALRAVQSMLNCSCHKSPQVLLLITVICSGITSWHWHVVDIYSRSHSPRRSSTMESTVSSTDEGSRADAQRPDFFIGNHRLGEEVQTVLIRHVVLGMLRELQVVVGDIAGHKGQSAAGAVNEPRTDTALSGVRTRIIAFLKKQLQGLTSTLDLPGTELGTSGPPISDK</sequence>
<evidence type="ECO:0000256" key="5">
    <source>
        <dbReference type="ARBA" id="ARBA00023242"/>
    </source>
</evidence>
<protein>
    <recommendedName>
        <fullName evidence="7">Aflatoxin regulatory protein domain-containing protein</fullName>
    </recommendedName>
</protein>
<dbReference type="InterPro" id="IPR013700">
    <property type="entry name" value="AflR"/>
</dbReference>
<feature type="compositionally biased region" description="Polar residues" evidence="6">
    <location>
        <begin position="204"/>
        <end position="216"/>
    </location>
</feature>
<evidence type="ECO:0000256" key="6">
    <source>
        <dbReference type="SAM" id="MobiDB-lite"/>
    </source>
</evidence>
<accession>A0A3D8QA44</accession>
<dbReference type="GO" id="GO:0005634">
    <property type="term" value="C:nucleus"/>
    <property type="evidence" value="ECO:0007669"/>
    <property type="project" value="InterPro"/>
</dbReference>
<dbReference type="AlphaFoldDB" id="A0A3D8QA44"/>
<dbReference type="OrthoDB" id="2740448at2759"/>
<dbReference type="GO" id="GO:0006355">
    <property type="term" value="P:regulation of DNA-templated transcription"/>
    <property type="evidence" value="ECO:0007669"/>
    <property type="project" value="InterPro"/>
</dbReference>
<keyword evidence="3" id="KW-0238">DNA-binding</keyword>
<dbReference type="STRING" id="1810919.A0A3D8QA44"/>